<dbReference type="PANTHER" id="PTHR24251:SF49">
    <property type="entry name" value="DELETED IN MALIGNANT BRAIN TUMORS 1 PROTEIN"/>
    <property type="match status" value="1"/>
</dbReference>
<comment type="similarity">
    <text evidence="2">Belongs to the spermadhesin family.</text>
</comment>
<dbReference type="EMBL" id="VBQZ03000004">
    <property type="protein sequence ID" value="MXQ80297.1"/>
    <property type="molecule type" value="Genomic_DNA"/>
</dbReference>
<feature type="domain" description="CUB" evidence="8">
    <location>
        <begin position="274"/>
        <end position="375"/>
    </location>
</feature>
<keyword evidence="4" id="KW-0677">Repeat</keyword>
<accession>A0A6B0QTS2</accession>
<dbReference type="SMART" id="SM00042">
    <property type="entry name" value="CUB"/>
    <property type="match status" value="3"/>
</dbReference>
<comment type="caution">
    <text evidence="6">Lacks conserved residue(s) required for the propagation of feature annotation.</text>
</comment>
<evidence type="ECO:0000256" key="6">
    <source>
        <dbReference type="PROSITE-ProRule" id="PRU00059"/>
    </source>
</evidence>
<feature type="domain" description="CUB" evidence="8">
    <location>
        <begin position="62"/>
        <end position="139"/>
    </location>
</feature>
<evidence type="ECO:0000256" key="2">
    <source>
        <dbReference type="ARBA" id="ARBA00010668"/>
    </source>
</evidence>
<evidence type="ECO:0000256" key="3">
    <source>
        <dbReference type="ARBA" id="ARBA00022525"/>
    </source>
</evidence>
<sequence length="415" mass="46014">MRMAVGPCAVVTPRLRRLWSEQWTDRTDTASQPFPVTAPGGLHRQATTVSTESDEAQRGSNLTPGWDTRWWLREEDRVGLNCNEEYVEIIDGLPDSTTFGKFCSGGHLVFRSSSNVMTVKYYRSSNQPVSSFDIFYYGRPSASSDSTDGLLVKDKHLCGDLYGEEYGVIFPYLGLHTECLWIIKMDPGYRILLEVRDVHLNCNKESLEIIEGPPESSNSRKICDTSHAEYTSCTNTMTVKQSQTCMDAEGQDSKPDTRGLKGSKQTAVKGNTNCGGILKEESGVIATYYGPKTNCVWTIQMPPEYHVRVSIQYLQLNCNKESLEIIDGLPGSPVLGKICEGSLMDYRSSGSIMTVKYIREPEHPASFYEVLYFQDPQGFALRLASPLLMRIVAIVGVAVILAFPSPGPCHGAQAP</sequence>
<dbReference type="PROSITE" id="PS00985">
    <property type="entry name" value="SPERMADHESIN_1"/>
    <property type="match status" value="1"/>
</dbReference>
<keyword evidence="3" id="KW-0964">Secreted</keyword>
<proteinExistence type="inferred from homology"/>
<reference evidence="9" key="1">
    <citation type="submission" date="2019-10" db="EMBL/GenBank/DDBJ databases">
        <title>The sequence and de novo assembly of the wild yak genome.</title>
        <authorList>
            <person name="Liu Y."/>
        </authorList>
    </citation>
    <scope>NUCLEOTIDE SEQUENCE [LARGE SCALE GENOMIC DNA]</scope>
    <source>
        <strain evidence="9">WY2019</strain>
    </source>
</reference>
<keyword evidence="10" id="KW-1185">Reference proteome</keyword>
<dbReference type="Pfam" id="PF00431">
    <property type="entry name" value="CUB"/>
    <property type="match status" value="3"/>
</dbReference>
<dbReference type="Gene3D" id="2.60.120.290">
    <property type="entry name" value="Spermadhesin, CUB domain"/>
    <property type="match status" value="3"/>
</dbReference>
<dbReference type="InterPro" id="IPR000124">
    <property type="entry name" value="Spermadhesin"/>
</dbReference>
<evidence type="ECO:0000259" key="8">
    <source>
        <dbReference type="PROSITE" id="PS01180"/>
    </source>
</evidence>
<evidence type="ECO:0000256" key="7">
    <source>
        <dbReference type="SAM" id="MobiDB-lite"/>
    </source>
</evidence>
<protein>
    <recommendedName>
        <fullName evidence="8">CUB domain-containing protein</fullName>
    </recommendedName>
</protein>
<dbReference type="GO" id="GO:0007338">
    <property type="term" value="P:single fertilization"/>
    <property type="evidence" value="ECO:0007669"/>
    <property type="project" value="InterPro"/>
</dbReference>
<organism evidence="9 10">
    <name type="scientific">Bos mutus</name>
    <name type="common">wild yak</name>
    <dbReference type="NCBI Taxonomy" id="72004"/>
    <lineage>
        <taxon>Eukaryota</taxon>
        <taxon>Metazoa</taxon>
        <taxon>Chordata</taxon>
        <taxon>Craniata</taxon>
        <taxon>Vertebrata</taxon>
        <taxon>Euteleostomi</taxon>
        <taxon>Mammalia</taxon>
        <taxon>Eutheria</taxon>
        <taxon>Laurasiatheria</taxon>
        <taxon>Artiodactyla</taxon>
        <taxon>Ruminantia</taxon>
        <taxon>Pecora</taxon>
        <taxon>Bovidae</taxon>
        <taxon>Bovinae</taxon>
        <taxon>Bos</taxon>
    </lineage>
</organism>
<evidence type="ECO:0000256" key="5">
    <source>
        <dbReference type="ARBA" id="ARBA00023157"/>
    </source>
</evidence>
<feature type="region of interest" description="Disordered" evidence="7">
    <location>
        <begin position="247"/>
        <end position="266"/>
    </location>
</feature>
<feature type="domain" description="CUB" evidence="8">
    <location>
        <begin position="158"/>
        <end position="267"/>
    </location>
</feature>
<dbReference type="PROSITE" id="PS00986">
    <property type="entry name" value="SPERMADHESIN_2"/>
    <property type="match status" value="2"/>
</dbReference>
<dbReference type="GO" id="GO:0005576">
    <property type="term" value="C:extracellular region"/>
    <property type="evidence" value="ECO:0007669"/>
    <property type="project" value="UniProtKB-SubCell"/>
</dbReference>
<keyword evidence="5" id="KW-1015">Disulfide bond</keyword>
<comment type="caution">
    <text evidence="9">The sequence shown here is derived from an EMBL/GenBank/DDBJ whole genome shotgun (WGS) entry which is preliminary data.</text>
</comment>
<evidence type="ECO:0000256" key="1">
    <source>
        <dbReference type="ARBA" id="ARBA00004613"/>
    </source>
</evidence>
<gene>
    <name evidence="9" type="ORF">E5288_WYG006375</name>
</gene>
<dbReference type="AlphaFoldDB" id="A0A6B0QTS2"/>
<dbReference type="CDD" id="cd00041">
    <property type="entry name" value="CUB"/>
    <property type="match status" value="2"/>
</dbReference>
<evidence type="ECO:0000256" key="4">
    <source>
        <dbReference type="ARBA" id="ARBA00022737"/>
    </source>
</evidence>
<comment type="subcellular location">
    <subcellularLocation>
        <location evidence="1">Secreted</location>
    </subcellularLocation>
</comment>
<dbReference type="PANTHER" id="PTHR24251">
    <property type="entry name" value="OVOCHYMASE-RELATED"/>
    <property type="match status" value="1"/>
</dbReference>
<dbReference type="SUPFAM" id="SSF49854">
    <property type="entry name" value="Spermadhesin, CUB domain"/>
    <property type="match status" value="3"/>
</dbReference>
<evidence type="ECO:0000313" key="10">
    <source>
        <dbReference type="Proteomes" id="UP000322234"/>
    </source>
</evidence>
<dbReference type="PROSITE" id="PS01180">
    <property type="entry name" value="CUB"/>
    <property type="match status" value="3"/>
</dbReference>
<dbReference type="InterPro" id="IPR035914">
    <property type="entry name" value="Sperma_CUB_dom_sf"/>
</dbReference>
<dbReference type="InterPro" id="IPR000859">
    <property type="entry name" value="CUB_dom"/>
</dbReference>
<feature type="region of interest" description="Disordered" evidence="7">
    <location>
        <begin position="29"/>
        <end position="61"/>
    </location>
</feature>
<evidence type="ECO:0000313" key="9">
    <source>
        <dbReference type="EMBL" id="MXQ80297.1"/>
    </source>
</evidence>
<name>A0A6B0QTS2_9CETA</name>
<dbReference type="Proteomes" id="UP000322234">
    <property type="component" value="Unassembled WGS sequence"/>
</dbReference>